<dbReference type="AlphaFoldDB" id="A0A177NIA8"/>
<comment type="caution">
    <text evidence="4">The sequence shown here is derived from an EMBL/GenBank/DDBJ whole genome shotgun (WGS) entry which is preliminary data.</text>
</comment>
<organism evidence="4 5">
    <name type="scientific">Methylomonas koyamae</name>
    <dbReference type="NCBI Taxonomy" id="702114"/>
    <lineage>
        <taxon>Bacteria</taxon>
        <taxon>Pseudomonadati</taxon>
        <taxon>Pseudomonadota</taxon>
        <taxon>Gammaproteobacteria</taxon>
        <taxon>Methylococcales</taxon>
        <taxon>Methylococcaceae</taxon>
        <taxon>Methylomonas</taxon>
    </lineage>
</organism>
<keyword evidence="3" id="KW-0472">Membrane</keyword>
<dbReference type="Proteomes" id="UP000077857">
    <property type="component" value="Unassembled WGS sequence"/>
</dbReference>
<keyword evidence="3" id="KW-1133">Transmembrane helix</keyword>
<feature type="region of interest" description="Disordered" evidence="2">
    <location>
        <begin position="182"/>
        <end position="207"/>
    </location>
</feature>
<evidence type="ECO:0000256" key="3">
    <source>
        <dbReference type="SAM" id="Phobius"/>
    </source>
</evidence>
<feature type="coiled-coil region" evidence="1">
    <location>
        <begin position="94"/>
        <end position="179"/>
    </location>
</feature>
<keyword evidence="3" id="KW-0812">Transmembrane</keyword>
<proteinExistence type="predicted"/>
<reference evidence="4 5" key="1">
    <citation type="submission" date="2016-03" db="EMBL/GenBank/DDBJ databases">
        <authorList>
            <person name="Ploux O."/>
        </authorList>
    </citation>
    <scope>NUCLEOTIDE SEQUENCE [LARGE SCALE GENOMIC DNA]</scope>
    <source>
        <strain evidence="4 5">R-45378</strain>
    </source>
</reference>
<sequence length="317" mass="35770">MNGHSDGQPKPDFSMRFQVFAILLMAWYGGAAYAQEPSLRQRALAPRVQPLSTEIQQPSQNQPQPAASQAAPRLDDKVSQPAIQRLPERATVQAPQLSQKQFQLRKQLEELNRRKKSLEQQASTSRIQLDQKQAQLQQANQPQLKQRLQLQINQLNAHLIDLQRDLEGLDQERQTLMMQMTDSSDYQDDAEHLPSAQQTGGADPKRWNPEGRQNMCFIATAAYGSPLASEVVALQRFRDRYLLPYPLGRAFVALYYEYSPPLAGYIAEHPSARIAARMLLWPLVAALKHPALFLLSLMLALAAWFKLQRKPAVTAAA</sequence>
<dbReference type="NCBIfam" id="NF041770">
    <property type="entry name" value="CFI_box_CTERM"/>
    <property type="match status" value="1"/>
</dbReference>
<accession>A0A177NIA8</accession>
<feature type="compositionally biased region" description="Low complexity" evidence="2">
    <location>
        <begin position="56"/>
        <end position="72"/>
    </location>
</feature>
<evidence type="ECO:0000313" key="5">
    <source>
        <dbReference type="Proteomes" id="UP000077857"/>
    </source>
</evidence>
<evidence type="ECO:0000313" key="4">
    <source>
        <dbReference type="EMBL" id="OAI17707.1"/>
    </source>
</evidence>
<keyword evidence="1" id="KW-0175">Coiled coil</keyword>
<feature type="transmembrane region" description="Helical" evidence="3">
    <location>
        <begin position="279"/>
        <end position="305"/>
    </location>
</feature>
<feature type="region of interest" description="Disordered" evidence="2">
    <location>
        <begin position="53"/>
        <end position="76"/>
    </location>
</feature>
<protein>
    <submittedName>
        <fullName evidence="4">Uncharacterized protein</fullName>
    </submittedName>
</protein>
<dbReference type="RefSeq" id="WP_064040224.1">
    <property type="nucleotide sequence ID" value="NZ_LUUJ01000066.1"/>
</dbReference>
<dbReference type="EMBL" id="LUUJ01000066">
    <property type="protein sequence ID" value="OAI17707.1"/>
    <property type="molecule type" value="Genomic_DNA"/>
</dbReference>
<dbReference type="OrthoDB" id="9790784at2"/>
<feature type="transmembrane region" description="Helical" evidence="3">
    <location>
        <begin position="15"/>
        <end position="34"/>
    </location>
</feature>
<gene>
    <name evidence="4" type="ORF">A1507_10740</name>
</gene>
<evidence type="ECO:0000256" key="1">
    <source>
        <dbReference type="SAM" id="Coils"/>
    </source>
</evidence>
<dbReference type="InterPro" id="IPR049886">
    <property type="entry name" value="CFI_box_CTERM_dom"/>
</dbReference>
<name>A0A177NIA8_9GAMM</name>
<evidence type="ECO:0000256" key="2">
    <source>
        <dbReference type="SAM" id="MobiDB-lite"/>
    </source>
</evidence>